<feature type="transmembrane region" description="Helical" evidence="5">
    <location>
        <begin position="57"/>
        <end position="77"/>
    </location>
</feature>
<comment type="caution">
    <text evidence="7">The sequence shown here is derived from an EMBL/GenBank/DDBJ whole genome shotgun (WGS) entry which is preliminary data.</text>
</comment>
<feature type="transmembrane region" description="Helical" evidence="5">
    <location>
        <begin position="475"/>
        <end position="498"/>
    </location>
</feature>
<evidence type="ECO:0000259" key="6">
    <source>
        <dbReference type="PROSITE" id="PS50893"/>
    </source>
</evidence>
<feature type="transmembrane region" description="Helical" evidence="5">
    <location>
        <begin position="1232"/>
        <end position="1251"/>
    </location>
</feature>
<dbReference type="SMART" id="SM00382">
    <property type="entry name" value="AAA"/>
    <property type="match status" value="2"/>
</dbReference>
<feature type="transmembrane region" description="Helical" evidence="5">
    <location>
        <begin position="288"/>
        <end position="310"/>
    </location>
</feature>
<evidence type="ECO:0000256" key="5">
    <source>
        <dbReference type="SAM" id="Phobius"/>
    </source>
</evidence>
<dbReference type="Proteomes" id="UP000708208">
    <property type="component" value="Unassembled WGS sequence"/>
</dbReference>
<feature type="domain" description="ABC transporter" evidence="6">
    <location>
        <begin position="559"/>
        <end position="792"/>
    </location>
</feature>
<evidence type="ECO:0000313" key="8">
    <source>
        <dbReference type="Proteomes" id="UP000708208"/>
    </source>
</evidence>
<protein>
    <recommendedName>
        <fullName evidence="6">ABC transporter domain-containing protein</fullName>
    </recommendedName>
</protein>
<keyword evidence="8" id="KW-1185">Reference proteome</keyword>
<name>A0A8J2K0B3_9HEXA</name>
<dbReference type="OrthoDB" id="10255969at2759"/>
<dbReference type="CDD" id="cd03263">
    <property type="entry name" value="ABC_subfamily_A"/>
    <property type="match status" value="2"/>
</dbReference>
<keyword evidence="4 5" id="KW-0472">Membrane</keyword>
<feature type="transmembrane region" description="Helical" evidence="5">
    <location>
        <begin position="372"/>
        <end position="391"/>
    </location>
</feature>
<dbReference type="InterPro" id="IPR003593">
    <property type="entry name" value="AAA+_ATPase"/>
</dbReference>
<comment type="subcellular location">
    <subcellularLocation>
        <location evidence="1">Membrane</location>
        <topology evidence="1">Multi-pass membrane protein</topology>
    </subcellularLocation>
</comment>
<dbReference type="PANTHER" id="PTHR19229:SF250">
    <property type="entry name" value="ABC TRANSPORTER DOMAIN-CONTAINING PROTEIN-RELATED"/>
    <property type="match status" value="1"/>
</dbReference>
<evidence type="ECO:0000256" key="1">
    <source>
        <dbReference type="ARBA" id="ARBA00004141"/>
    </source>
</evidence>
<evidence type="ECO:0000256" key="3">
    <source>
        <dbReference type="ARBA" id="ARBA00022989"/>
    </source>
</evidence>
<dbReference type="Pfam" id="PF23321">
    <property type="entry name" value="R1_ABCA1"/>
    <property type="match status" value="1"/>
</dbReference>
<organism evidence="7 8">
    <name type="scientific">Allacma fusca</name>
    <dbReference type="NCBI Taxonomy" id="39272"/>
    <lineage>
        <taxon>Eukaryota</taxon>
        <taxon>Metazoa</taxon>
        <taxon>Ecdysozoa</taxon>
        <taxon>Arthropoda</taxon>
        <taxon>Hexapoda</taxon>
        <taxon>Collembola</taxon>
        <taxon>Symphypleona</taxon>
        <taxon>Sminthuridae</taxon>
        <taxon>Allacma</taxon>
    </lineage>
</organism>
<dbReference type="Pfam" id="PF00005">
    <property type="entry name" value="ABC_tran"/>
    <property type="match status" value="2"/>
</dbReference>
<gene>
    <name evidence="7" type="ORF">AFUS01_LOCUS19411</name>
</gene>
<keyword evidence="3 5" id="KW-1133">Transmembrane helix</keyword>
<dbReference type="EMBL" id="CAJVCH010200366">
    <property type="protein sequence ID" value="CAG7730793.1"/>
    <property type="molecule type" value="Genomic_DNA"/>
</dbReference>
<dbReference type="GO" id="GO:0140359">
    <property type="term" value="F:ABC-type transporter activity"/>
    <property type="evidence" value="ECO:0007669"/>
    <property type="project" value="InterPro"/>
</dbReference>
<feature type="transmembrane region" description="Helical" evidence="5">
    <location>
        <begin position="331"/>
        <end position="352"/>
    </location>
</feature>
<accession>A0A8J2K0B3</accession>
<dbReference type="InterPro" id="IPR013525">
    <property type="entry name" value="ABC2_TM"/>
</dbReference>
<dbReference type="FunFam" id="3.40.50.300:FF:002470">
    <property type="entry name" value="ABC transporter, putative"/>
    <property type="match status" value="1"/>
</dbReference>
<dbReference type="Pfam" id="PF12698">
    <property type="entry name" value="ABC2_membrane_3"/>
    <property type="match status" value="2"/>
</dbReference>
<evidence type="ECO:0000313" key="7">
    <source>
        <dbReference type="EMBL" id="CAG7730793.1"/>
    </source>
</evidence>
<dbReference type="InterPro" id="IPR003439">
    <property type="entry name" value="ABC_transporter-like_ATP-bd"/>
</dbReference>
<dbReference type="GO" id="GO:0005319">
    <property type="term" value="F:lipid transporter activity"/>
    <property type="evidence" value="ECO:0007669"/>
    <property type="project" value="TreeGrafter"/>
</dbReference>
<dbReference type="FunFam" id="3.40.50.300:FF:000933">
    <property type="entry name" value="ABC transporter A family member 7"/>
    <property type="match status" value="1"/>
</dbReference>
<evidence type="ECO:0000256" key="2">
    <source>
        <dbReference type="ARBA" id="ARBA00022692"/>
    </source>
</evidence>
<dbReference type="GO" id="GO:0016887">
    <property type="term" value="F:ATP hydrolysis activity"/>
    <property type="evidence" value="ECO:0007669"/>
    <property type="project" value="InterPro"/>
</dbReference>
<proteinExistence type="predicted"/>
<feature type="domain" description="ABC transporter" evidence="6">
    <location>
        <begin position="1441"/>
        <end position="1671"/>
    </location>
</feature>
<feature type="transmembrane region" description="Helical" evidence="5">
    <location>
        <begin position="1123"/>
        <end position="1143"/>
    </location>
</feature>
<dbReference type="GO" id="GO:0005524">
    <property type="term" value="F:ATP binding"/>
    <property type="evidence" value="ECO:0007669"/>
    <property type="project" value="InterPro"/>
</dbReference>
<feature type="transmembrane region" description="Helical" evidence="5">
    <location>
        <begin position="1164"/>
        <end position="1192"/>
    </location>
</feature>
<reference evidence="7" key="1">
    <citation type="submission" date="2021-06" db="EMBL/GenBank/DDBJ databases">
        <authorList>
            <person name="Hodson N. C."/>
            <person name="Mongue J. A."/>
            <person name="Jaron S. K."/>
        </authorList>
    </citation>
    <scope>NUCLEOTIDE SEQUENCE</scope>
</reference>
<feature type="transmembrane region" description="Helical" evidence="5">
    <location>
        <begin position="944"/>
        <end position="968"/>
    </location>
</feature>
<dbReference type="InterPro" id="IPR017871">
    <property type="entry name" value="ABC_transporter-like_CS"/>
</dbReference>
<sequence>MEDLKIQNAEIPTAFSSGPSPNKQPDIKLLNEKKKRRRLGPIGLLLWKNLLVRRRHYVILLFEILLPTLFALLFAGFKAVVPTIDAVNTLVNTSFTEYGESDLARRIITSREKRSNITFIIGYAPTNNKTDEIMKAFETGLQKYRGFTKLKLRGFPSEDAIIDYNTYNGLNTDKERVKEKLRAAIVFENGFSPLSSSMRLSYKIRLVDVEFQTEKIYDSIKFPGPVSGSAGKGYQQTSGSFAAIQVFMDKAITQVVTMKSIKQKISVQAFPYPPYKSKVDFSSLITPVLPIFLVTGFIFIVPSILRKVVAEKESGIKELMKMMGLCSYQHWIGWMVDSLLVVMVSVTIVVILLFTRLRPEAEAFLVHSSPGVWWLTLMLYAMAAISFLFFLSTLFQSAIIAVSVGMVFWIVSYIALAVPLLRNYENLSLSDKMASCLLPNMGLHWAVKLMHSLEFQGFGAQWSNLSQPSNTLDDFALQHVMIMFVISSIMYNVLTMYLEIVLPSKYGLTKPWYFIFQRSFWRKQTSILYENELAEMKKSTDDKLEDGFEAEPTTLKRSVEIKNLEKTFTTRKDLKLAVDGLTLNMFEGQITVLLGCNGAGKTTLISMLTGLFGPSSGQARIYGFDIASEMNSIRKELGYCSQHDILFDKLTVRESLLFFGLLKGLSWEEASKEISTLLERLQLTEKTHSIAGCLSGGQKRKLSLAMAIIGGSKLVVMDEPTAGMDPEARRVVWDLLLEIRKSRTMLLTTHFMEEADILGDRIAIMSAGRIHCCGSTLFLKQHYGSGYTLKLSVYSSALKSHSKAILDLVRSYTPEAYWKEKLNENQQNDICDIGIALPRQNDTNDTAHFPALFAELSQRKDELGILHIGLPLTTMDEVFAKVAEETGEGQIFVETSNKGSTDISIDTGDENSRNVRTVSGLFLLLQHTQGLLIKRYLYTSRKKLLFTTQLLLPILLSIASVLVFNATIAPLPSRPALKIDIGSYKNPKAIYTTTNETYELGNFYRSAVEQNRHQTNAEAVFVNDNINNALIQIAQEDELEYRERFVIAAEFTDSDIRAMFQTIPIHASPLSINLVTNALLRNMMPSDGAVITLTVTNHPLTSGLNNLLLDATPNPSAAKNLPLIYVLLLPLGLSTLAAGFVVFPLDERLCRAKHLQLMTGIRAAVFWMSSFVWDFFLVILLTTVMIFCFPIFENYSAFTTGGATSTFFLIILVFGISAISFSYLFSLMMPSVAGGFAFLAVLNMFMGMLWTIVVHTTEQSNFFDLADNLRWVGRLFPSFGASLSLMRFVEKVGYNSKCNMVTDQVKQVVCNPNFANNDVRIFVEDYQSCCDNCADFKEHGVSCFELKPFLEWDGTAESEHISADIILPGIGQELTIMLLFSCIYLFLLFTLEYTKSRGILNFPGILRKFRFSQETIDPDVEAENKRVSSLASKREIHKDAIVVENLCKRFGTFAAVSNMNFGVHRGECYGLLGVNGAGKTTLFQMMTGNLDPTSGNVHICCRTLKSDNKLYMKQIGYCPQYDGLINCLSGQEMLELFCRLRGIHPNYIKAEAGKWLERYGLSSSANVQCGNYSGGMKRRLSAAIAMVGHPNVILLDEPTSGVDPVSRRQFWALVKAGKDAGQALILTSHSMEECEALCSRLSIMVNGQLRCTGTVQHLKSKLSPGFTLVFKLNQQLILTHKDEIRQMSEVICKAFQPCVLKEEHESVVEFRVERTEIDWEIIFSTLEKLKSNFSGIMESYSVYEASLDEIFLSIAKSKSSDRRALWNWSWK</sequence>
<evidence type="ECO:0000256" key="4">
    <source>
        <dbReference type="ARBA" id="ARBA00023136"/>
    </source>
</evidence>
<keyword evidence="2 5" id="KW-0812">Transmembrane</keyword>
<dbReference type="PANTHER" id="PTHR19229">
    <property type="entry name" value="ATP-BINDING CASSETTE TRANSPORTER SUBFAMILY A ABCA"/>
    <property type="match status" value="1"/>
</dbReference>
<dbReference type="InterPro" id="IPR056264">
    <property type="entry name" value="R2_ABCA1-4-like"/>
</dbReference>
<feature type="transmembrane region" description="Helical" evidence="5">
    <location>
        <begin position="398"/>
        <end position="421"/>
    </location>
</feature>
<dbReference type="GO" id="GO:0016020">
    <property type="term" value="C:membrane"/>
    <property type="evidence" value="ECO:0007669"/>
    <property type="project" value="UniProtKB-SubCell"/>
</dbReference>
<dbReference type="InterPro" id="IPR026082">
    <property type="entry name" value="ABCA"/>
</dbReference>
<feature type="transmembrane region" description="Helical" evidence="5">
    <location>
        <begin position="1204"/>
        <end position="1225"/>
    </location>
</feature>
<dbReference type="PROSITE" id="PS00211">
    <property type="entry name" value="ABC_TRANSPORTER_1"/>
    <property type="match status" value="1"/>
</dbReference>
<dbReference type="PROSITE" id="PS50893">
    <property type="entry name" value="ABC_TRANSPORTER_2"/>
    <property type="match status" value="2"/>
</dbReference>